<dbReference type="HOGENOM" id="CLU_018544_12_0_1"/>
<gene>
    <name evidence="1" type="ORF">GALMADRAFT_238891</name>
</gene>
<protein>
    <recommendedName>
        <fullName evidence="3">F-box domain-containing protein</fullName>
    </recommendedName>
</protein>
<dbReference type="EMBL" id="KL142369">
    <property type="protein sequence ID" value="KDR83080.1"/>
    <property type="molecule type" value="Genomic_DNA"/>
</dbReference>
<dbReference type="AlphaFoldDB" id="A0A067TIN8"/>
<sequence>MVLTRVCSLWRSVALSSPRLWARLHIPFSDDYLDGVRDEYHTGDAEELKLKATKVLQLRCNVVEEWLMRSGTCPLDISIHYLDSRRFRDLTALKDHGEGDLTIQLLRIIFQFKDRLQSLQLIMHENIYRAKFEVMIPEDGLRMLRTLKTGLYLHAAAESQASSPITLLNSPNLETVAIYTDRWTSNFLPLSTLQQLVSLSVDAVLTIADAFPLLKNCGNLVHCQLIVMDGAHNPDNWLTGVANLPHLKSLQIFDEDEPATNPQFMLRFYSAIRAPHMKWLNYQFSGDPKDTIDSTFPILPLLESANELKKLTLDLAALPDQFIRKALEAVGRSVTHLVFGPEPSGPSRRIWPLSPPRNFRPTVIGTSGFRLLVIPPPSEDPPMHPQDVLMPHLEIFESAVGSDISDETVLQFIINRMDPASPTGTAKLKRVRLALSRTKQTDIAEAVIRYQESMKMDSSEVHLDITYLPVDSRRRRVDKLSPSCGVSLQDDKTWHHLEIEQSVSLTLPEG</sequence>
<dbReference type="Proteomes" id="UP000027222">
    <property type="component" value="Unassembled WGS sequence"/>
</dbReference>
<organism evidence="1 2">
    <name type="scientific">Galerina marginata (strain CBS 339.88)</name>
    <dbReference type="NCBI Taxonomy" id="685588"/>
    <lineage>
        <taxon>Eukaryota</taxon>
        <taxon>Fungi</taxon>
        <taxon>Dikarya</taxon>
        <taxon>Basidiomycota</taxon>
        <taxon>Agaricomycotina</taxon>
        <taxon>Agaricomycetes</taxon>
        <taxon>Agaricomycetidae</taxon>
        <taxon>Agaricales</taxon>
        <taxon>Agaricineae</taxon>
        <taxon>Strophariaceae</taxon>
        <taxon>Galerina</taxon>
    </lineage>
</organism>
<evidence type="ECO:0000313" key="2">
    <source>
        <dbReference type="Proteomes" id="UP000027222"/>
    </source>
</evidence>
<reference evidence="2" key="1">
    <citation type="journal article" date="2014" name="Proc. Natl. Acad. Sci. U.S.A.">
        <title>Extensive sampling of basidiomycete genomes demonstrates inadequacy of the white-rot/brown-rot paradigm for wood decay fungi.</title>
        <authorList>
            <person name="Riley R."/>
            <person name="Salamov A.A."/>
            <person name="Brown D.W."/>
            <person name="Nagy L.G."/>
            <person name="Floudas D."/>
            <person name="Held B.W."/>
            <person name="Levasseur A."/>
            <person name="Lombard V."/>
            <person name="Morin E."/>
            <person name="Otillar R."/>
            <person name="Lindquist E.A."/>
            <person name="Sun H."/>
            <person name="LaButti K.M."/>
            <person name="Schmutz J."/>
            <person name="Jabbour D."/>
            <person name="Luo H."/>
            <person name="Baker S.E."/>
            <person name="Pisabarro A.G."/>
            <person name="Walton J.D."/>
            <person name="Blanchette R.A."/>
            <person name="Henrissat B."/>
            <person name="Martin F."/>
            <person name="Cullen D."/>
            <person name="Hibbett D.S."/>
            <person name="Grigoriev I.V."/>
        </authorList>
    </citation>
    <scope>NUCLEOTIDE SEQUENCE [LARGE SCALE GENOMIC DNA]</scope>
    <source>
        <strain evidence="2">CBS 339.88</strain>
    </source>
</reference>
<dbReference type="OrthoDB" id="3365698at2759"/>
<name>A0A067TIN8_GALM3</name>
<accession>A0A067TIN8</accession>
<dbReference type="Gene3D" id="3.80.10.10">
    <property type="entry name" value="Ribonuclease Inhibitor"/>
    <property type="match status" value="1"/>
</dbReference>
<evidence type="ECO:0000313" key="1">
    <source>
        <dbReference type="EMBL" id="KDR83080.1"/>
    </source>
</evidence>
<evidence type="ECO:0008006" key="3">
    <source>
        <dbReference type="Google" id="ProtNLM"/>
    </source>
</evidence>
<dbReference type="InterPro" id="IPR032675">
    <property type="entry name" value="LRR_dom_sf"/>
</dbReference>
<keyword evidence="2" id="KW-1185">Reference proteome</keyword>
<proteinExistence type="predicted"/>